<evidence type="ECO:0000313" key="2">
    <source>
        <dbReference type="Proteomes" id="UP001732700"/>
    </source>
</evidence>
<organism evidence="1 2">
    <name type="scientific">Avena sativa</name>
    <name type="common">Oat</name>
    <dbReference type="NCBI Taxonomy" id="4498"/>
    <lineage>
        <taxon>Eukaryota</taxon>
        <taxon>Viridiplantae</taxon>
        <taxon>Streptophyta</taxon>
        <taxon>Embryophyta</taxon>
        <taxon>Tracheophyta</taxon>
        <taxon>Spermatophyta</taxon>
        <taxon>Magnoliopsida</taxon>
        <taxon>Liliopsida</taxon>
        <taxon>Poales</taxon>
        <taxon>Poaceae</taxon>
        <taxon>BOP clade</taxon>
        <taxon>Pooideae</taxon>
        <taxon>Poodae</taxon>
        <taxon>Poeae</taxon>
        <taxon>Poeae Chloroplast Group 1 (Aveneae type)</taxon>
        <taxon>Aveninae</taxon>
        <taxon>Avena</taxon>
    </lineage>
</organism>
<dbReference type="EnsemblPlants" id="AVESA.00010b.r2.2CG0325300.1">
    <property type="protein sequence ID" value="AVESA.00010b.r2.2CG0325300.1.CDS.1"/>
    <property type="gene ID" value="AVESA.00010b.r2.2CG0325300"/>
</dbReference>
<reference evidence="1" key="2">
    <citation type="submission" date="2025-09" db="UniProtKB">
        <authorList>
            <consortium name="EnsemblPlants"/>
        </authorList>
    </citation>
    <scope>IDENTIFICATION</scope>
</reference>
<dbReference type="Proteomes" id="UP001732700">
    <property type="component" value="Chromosome 2C"/>
</dbReference>
<reference evidence="1" key="1">
    <citation type="submission" date="2021-05" db="EMBL/GenBank/DDBJ databases">
        <authorList>
            <person name="Scholz U."/>
            <person name="Mascher M."/>
            <person name="Fiebig A."/>
        </authorList>
    </citation>
    <scope>NUCLEOTIDE SEQUENCE [LARGE SCALE GENOMIC DNA]</scope>
</reference>
<keyword evidence="2" id="KW-1185">Reference proteome</keyword>
<protein>
    <submittedName>
        <fullName evidence="1">Uncharacterized protein</fullName>
    </submittedName>
</protein>
<proteinExistence type="predicted"/>
<evidence type="ECO:0000313" key="1">
    <source>
        <dbReference type="EnsemblPlants" id="AVESA.00010b.r2.2CG0325300.1.CDS.1"/>
    </source>
</evidence>
<sequence length="329" mass="36172">MCFGDGVEERRVRSMERVIQELFDTVGELIPVLDGSWLSQLVHWRKLRRLMGFLTRQTELYLPLIEARRSQHGSRLCGGVASPYVDSLLALRIPSDDDAGGRALRDDELISLVSEFLGSGSGSLVACVEWTLAHLIGTPEVQSKLRREIDGHTIDGVLSAKRLRTGMPYMHAVVLESLRMQPPAPHVMRGVHGDGAVAAVGGSPTAVSADGLRVQFVLSDIGRDRKAWTDPDEFRPERFLGGGEAEGVGPYPGPKEIRMMPFGTAQRHCPGTSFAMLQIKCFLAMLVREFEWADCGAGGVDMTERDGFFKVMKTPLSARLTRRPTQAAL</sequence>
<accession>A0ACD5UV89</accession>
<name>A0ACD5UV89_AVESA</name>